<dbReference type="GO" id="GO:0016491">
    <property type="term" value="F:oxidoreductase activity"/>
    <property type="evidence" value="ECO:0007669"/>
    <property type="project" value="UniProtKB-KW"/>
</dbReference>
<sequence length="277" mass="30762">MKIPYFPGCTLYNKASRLDNSTRASLAALGVELVELPQWTCCGAVFPLAGDNYMEMVAPARILADAAKEGDRLATVCSFCFNILKRVNHTMQNDTVVREKLNNYLETDYQGEVRVQHPLQILKNDIGIDIIKGKIVRNLTGLKVACYYGCMLVRPFAELDLDNPENPMIMDELFISLGAEVIDHPNKTTCCGSYQVLNNECLTTNRGLDIIKGAAANGADIIVTTCPLCQFNLDRSQQKAKANENSYRKIPIIYFTELLGTALDLPVNSEFIKLQPS</sequence>
<evidence type="ECO:0000259" key="2">
    <source>
        <dbReference type="Pfam" id="PF02754"/>
    </source>
</evidence>
<evidence type="ECO:0000313" key="4">
    <source>
        <dbReference type="Proteomes" id="UP000199337"/>
    </source>
</evidence>
<evidence type="ECO:0000256" key="1">
    <source>
        <dbReference type="ARBA" id="ARBA00023002"/>
    </source>
</evidence>
<protein>
    <submittedName>
        <fullName evidence="3">Heterodisulfide reductase subunit B</fullName>
    </submittedName>
</protein>
<dbReference type="STRING" id="341036.SAMN05660649_03544"/>
<keyword evidence="4" id="KW-1185">Reference proteome</keyword>
<proteinExistence type="predicted"/>
<name>A0A1I2WMN5_9FIRM</name>
<feature type="domain" description="Cysteine-rich" evidence="2">
    <location>
        <begin position="5"/>
        <end position="84"/>
    </location>
</feature>
<keyword evidence="1" id="KW-0560">Oxidoreductase</keyword>
<dbReference type="Gene3D" id="3.40.50.11810">
    <property type="match status" value="1"/>
</dbReference>
<dbReference type="RefSeq" id="WP_092472782.1">
    <property type="nucleotide sequence ID" value="NZ_FOOX01000014.1"/>
</dbReference>
<dbReference type="Gene3D" id="1.20.1050.140">
    <property type="match status" value="1"/>
</dbReference>
<gene>
    <name evidence="3" type="ORF">SAMN05660649_03544</name>
</gene>
<dbReference type="PANTHER" id="PTHR42947">
    <property type="entry name" value="COB--COM HETERODISULFIDE REDUCTASE SUBUNIT B 1"/>
    <property type="match status" value="1"/>
</dbReference>
<feature type="domain" description="Cysteine-rich" evidence="2">
    <location>
        <begin position="144"/>
        <end position="234"/>
    </location>
</feature>
<reference evidence="4" key="1">
    <citation type="submission" date="2016-10" db="EMBL/GenBank/DDBJ databases">
        <authorList>
            <person name="Varghese N."/>
            <person name="Submissions S."/>
        </authorList>
    </citation>
    <scope>NUCLEOTIDE SEQUENCE [LARGE SCALE GENOMIC DNA]</scope>
    <source>
        <strain evidence="4">DSM 17038</strain>
    </source>
</reference>
<dbReference type="AlphaFoldDB" id="A0A1I2WMN5"/>
<dbReference type="InterPro" id="IPR004017">
    <property type="entry name" value="Cys_rich_dom"/>
</dbReference>
<dbReference type="Proteomes" id="UP000199337">
    <property type="component" value="Unassembled WGS sequence"/>
</dbReference>
<dbReference type="OrthoDB" id="9777685at2"/>
<dbReference type="PANTHER" id="PTHR42947:SF1">
    <property type="entry name" value="COB--COM HETERODISULFIDE REDUCTASE SUBUNIT B 1"/>
    <property type="match status" value="1"/>
</dbReference>
<dbReference type="Pfam" id="PF02754">
    <property type="entry name" value="CCG"/>
    <property type="match status" value="2"/>
</dbReference>
<evidence type="ECO:0000313" key="3">
    <source>
        <dbReference type="EMBL" id="SFH02535.1"/>
    </source>
</evidence>
<accession>A0A1I2WMN5</accession>
<dbReference type="EMBL" id="FOOX01000014">
    <property type="protein sequence ID" value="SFH02535.1"/>
    <property type="molecule type" value="Genomic_DNA"/>
</dbReference>
<organism evidence="3 4">
    <name type="scientific">Desulfotruncus arcticus DSM 17038</name>
    <dbReference type="NCBI Taxonomy" id="1121424"/>
    <lineage>
        <taxon>Bacteria</taxon>
        <taxon>Bacillati</taxon>
        <taxon>Bacillota</taxon>
        <taxon>Clostridia</taxon>
        <taxon>Eubacteriales</taxon>
        <taxon>Desulfallaceae</taxon>
        <taxon>Desulfotruncus</taxon>
    </lineage>
</organism>
<dbReference type="InterPro" id="IPR051278">
    <property type="entry name" value="HdrB/HdrD_reductase"/>
</dbReference>